<keyword evidence="13" id="KW-1185">Reference proteome</keyword>
<evidence type="ECO:0000259" key="11">
    <source>
        <dbReference type="Pfam" id="PF03725"/>
    </source>
</evidence>
<feature type="domain" description="Exoribonuclease phosphorolytic" evidence="11">
    <location>
        <begin position="221"/>
        <end position="285"/>
    </location>
</feature>
<comment type="similarity">
    <text evidence="3">Belongs to the RNase PH family.</text>
</comment>
<dbReference type="PANTHER" id="PTHR11097:SF9">
    <property type="entry name" value="EXOSOME COMPLEX COMPONENT RRP43"/>
    <property type="match status" value="1"/>
</dbReference>
<dbReference type="InterPro" id="IPR020568">
    <property type="entry name" value="Ribosomal_Su5_D2-typ_SF"/>
</dbReference>
<keyword evidence="4" id="KW-0963">Cytoplasm</keyword>
<evidence type="ECO:0000256" key="4">
    <source>
        <dbReference type="ARBA" id="ARBA00022490"/>
    </source>
</evidence>
<protein>
    <recommendedName>
        <fullName evidence="9">Ribosomal RNA-processing protein 43</fullName>
    </recommendedName>
</protein>
<keyword evidence="5" id="KW-0698">rRNA processing</keyword>
<dbReference type="InterPro" id="IPR001247">
    <property type="entry name" value="ExoRNase_PH_dom1"/>
</dbReference>
<keyword evidence="7" id="KW-0694">RNA-binding</keyword>
<sequence length="308" mass="31582">MAAAAAAPPPGGELQAEAFQRLYPDQYLAQFVTRGLRPDGRPLALARPTSIGLGVVSTADASALVKLGSTSVLAGVKAEVMPAPADTPDRGRLTLQVEMAPLCSADARPGRPSEAAAVLTQQLTSLLDAGGVVDGRQLCIDPGRVAWAVYVDVYVLDADGSLHDACLLAVLAALSSLQLHAVTVDDAGRVTKADSDAAAAAASSGQPGGAPAMRRLQLGCQPVSLTCGVYRGQLLIDPTAEEEPLLDATLTATLDEQGGVLGLYKAGGSATSSHERLLQCLEAAKLRGKEVRDLLWQALDAADTAALS</sequence>
<accession>A0A2P6UZ44</accession>
<feature type="domain" description="Exoribonuclease phosphorolytic" evidence="10">
    <location>
        <begin position="47"/>
        <end position="177"/>
    </location>
</feature>
<dbReference type="GO" id="GO:0071028">
    <property type="term" value="P:nuclear mRNA surveillance"/>
    <property type="evidence" value="ECO:0007669"/>
    <property type="project" value="TreeGrafter"/>
</dbReference>
<evidence type="ECO:0000313" key="13">
    <source>
        <dbReference type="Proteomes" id="UP000239649"/>
    </source>
</evidence>
<dbReference type="InterPro" id="IPR015847">
    <property type="entry name" value="ExoRNase_PH_dom2"/>
</dbReference>
<organism evidence="12 13">
    <name type="scientific">Micractinium conductrix</name>
    <dbReference type="NCBI Taxonomy" id="554055"/>
    <lineage>
        <taxon>Eukaryota</taxon>
        <taxon>Viridiplantae</taxon>
        <taxon>Chlorophyta</taxon>
        <taxon>core chlorophytes</taxon>
        <taxon>Trebouxiophyceae</taxon>
        <taxon>Chlorellales</taxon>
        <taxon>Chlorellaceae</taxon>
        <taxon>Chlorella clade</taxon>
        <taxon>Micractinium</taxon>
    </lineage>
</organism>
<dbReference type="GO" id="GO:0000176">
    <property type="term" value="C:nuclear exosome (RNase complex)"/>
    <property type="evidence" value="ECO:0007669"/>
    <property type="project" value="TreeGrafter"/>
</dbReference>
<dbReference type="Pfam" id="PF01138">
    <property type="entry name" value="RNase_PH"/>
    <property type="match status" value="1"/>
</dbReference>
<dbReference type="STRING" id="554055.A0A2P6UZ44"/>
<dbReference type="SUPFAM" id="SSF55666">
    <property type="entry name" value="Ribonuclease PH domain 2-like"/>
    <property type="match status" value="1"/>
</dbReference>
<dbReference type="FunFam" id="3.30.230.70:FF:000017">
    <property type="entry name" value="Exosome complex component Rrp42"/>
    <property type="match status" value="1"/>
</dbReference>
<dbReference type="GO" id="GO:0071038">
    <property type="term" value="P:TRAMP-dependent tRNA surveillance pathway"/>
    <property type="evidence" value="ECO:0007669"/>
    <property type="project" value="TreeGrafter"/>
</dbReference>
<evidence type="ECO:0000256" key="2">
    <source>
        <dbReference type="ARBA" id="ARBA00004604"/>
    </source>
</evidence>
<dbReference type="GO" id="GO:0071035">
    <property type="term" value="P:nuclear polyadenylation-dependent rRNA catabolic process"/>
    <property type="evidence" value="ECO:0007669"/>
    <property type="project" value="TreeGrafter"/>
</dbReference>
<name>A0A2P6UZ44_9CHLO</name>
<evidence type="ECO:0000256" key="3">
    <source>
        <dbReference type="ARBA" id="ARBA00006678"/>
    </source>
</evidence>
<dbReference type="InterPro" id="IPR027408">
    <property type="entry name" value="PNPase/RNase_PH_dom_sf"/>
</dbReference>
<dbReference type="GO" id="GO:0016075">
    <property type="term" value="P:rRNA catabolic process"/>
    <property type="evidence" value="ECO:0007669"/>
    <property type="project" value="TreeGrafter"/>
</dbReference>
<evidence type="ECO:0000256" key="7">
    <source>
        <dbReference type="ARBA" id="ARBA00022884"/>
    </source>
</evidence>
<evidence type="ECO:0000256" key="5">
    <source>
        <dbReference type="ARBA" id="ARBA00022552"/>
    </source>
</evidence>
<dbReference type="AlphaFoldDB" id="A0A2P6UZ44"/>
<comment type="caution">
    <text evidence="12">The sequence shown here is derived from an EMBL/GenBank/DDBJ whole genome shotgun (WGS) entry which is preliminary data.</text>
</comment>
<dbReference type="PANTHER" id="PTHR11097">
    <property type="entry name" value="EXOSOME COMPLEX EXONUCLEASE RIBOSOMAL RNA PROCESSING PROTEIN"/>
    <property type="match status" value="1"/>
</dbReference>
<evidence type="ECO:0000256" key="1">
    <source>
        <dbReference type="ARBA" id="ARBA00004496"/>
    </source>
</evidence>
<dbReference type="GO" id="GO:0034476">
    <property type="term" value="P:U5 snRNA 3'-end processing"/>
    <property type="evidence" value="ECO:0007669"/>
    <property type="project" value="TreeGrafter"/>
</dbReference>
<gene>
    <name evidence="12" type="ORF">C2E20_9205</name>
</gene>
<keyword evidence="6" id="KW-0271">Exosome</keyword>
<dbReference type="GO" id="GO:0000177">
    <property type="term" value="C:cytoplasmic exosome (RNase complex)"/>
    <property type="evidence" value="ECO:0007669"/>
    <property type="project" value="TreeGrafter"/>
</dbReference>
<dbReference type="GO" id="GO:0034473">
    <property type="term" value="P:U1 snRNA 3'-end processing"/>
    <property type="evidence" value="ECO:0007669"/>
    <property type="project" value="TreeGrafter"/>
</dbReference>
<dbReference type="CDD" id="cd11369">
    <property type="entry name" value="RNase_PH_RRP43"/>
    <property type="match status" value="1"/>
</dbReference>
<dbReference type="GO" id="GO:0034475">
    <property type="term" value="P:U4 snRNA 3'-end processing"/>
    <property type="evidence" value="ECO:0007669"/>
    <property type="project" value="TreeGrafter"/>
</dbReference>
<dbReference type="GO" id="GO:0000467">
    <property type="term" value="P:exonucleolytic trimming to generate mature 3'-end of 5.8S rRNA from tricistronic rRNA transcript (SSU-rRNA, 5.8S rRNA, LSU-rRNA)"/>
    <property type="evidence" value="ECO:0007669"/>
    <property type="project" value="TreeGrafter"/>
</dbReference>
<dbReference type="GO" id="GO:0035925">
    <property type="term" value="F:mRNA 3'-UTR AU-rich region binding"/>
    <property type="evidence" value="ECO:0007669"/>
    <property type="project" value="TreeGrafter"/>
</dbReference>
<dbReference type="OrthoDB" id="45882at2759"/>
<reference evidence="12 13" key="1">
    <citation type="journal article" date="2018" name="Plant J.">
        <title>Genome sequences of Chlorella sorokiniana UTEX 1602 and Micractinium conductrix SAG 241.80: implications to maltose excretion by a green alga.</title>
        <authorList>
            <person name="Arriola M.B."/>
            <person name="Velmurugan N."/>
            <person name="Zhang Y."/>
            <person name="Plunkett M.H."/>
            <person name="Hondzo H."/>
            <person name="Barney B.M."/>
        </authorList>
    </citation>
    <scope>NUCLEOTIDE SEQUENCE [LARGE SCALE GENOMIC DNA]</scope>
    <source>
        <strain evidence="12 13">SAG 241.80</strain>
    </source>
</reference>
<dbReference type="InterPro" id="IPR036345">
    <property type="entry name" value="ExoRNase_PH_dom2_sf"/>
</dbReference>
<dbReference type="Pfam" id="PF03725">
    <property type="entry name" value="RNase_PH_C"/>
    <property type="match status" value="1"/>
</dbReference>
<dbReference type="GO" id="GO:0005730">
    <property type="term" value="C:nucleolus"/>
    <property type="evidence" value="ECO:0007669"/>
    <property type="project" value="UniProtKB-SubCell"/>
</dbReference>
<keyword evidence="8" id="KW-0539">Nucleus</keyword>
<proteinExistence type="inferred from homology"/>
<comment type="subcellular location">
    <subcellularLocation>
        <location evidence="1">Cytoplasm</location>
    </subcellularLocation>
    <subcellularLocation>
        <location evidence="2">Nucleus</location>
        <location evidence="2">Nucleolus</location>
    </subcellularLocation>
</comment>
<dbReference type="InterPro" id="IPR033196">
    <property type="entry name" value="Rrp43"/>
</dbReference>
<dbReference type="EMBL" id="LHPF02000108">
    <property type="protein sequence ID" value="PSC67110.1"/>
    <property type="molecule type" value="Genomic_DNA"/>
</dbReference>
<evidence type="ECO:0000259" key="10">
    <source>
        <dbReference type="Pfam" id="PF01138"/>
    </source>
</evidence>
<evidence type="ECO:0000313" key="12">
    <source>
        <dbReference type="EMBL" id="PSC67110.1"/>
    </source>
</evidence>
<evidence type="ECO:0000256" key="9">
    <source>
        <dbReference type="ARBA" id="ARBA00030617"/>
    </source>
</evidence>
<dbReference type="InterPro" id="IPR050590">
    <property type="entry name" value="Exosome_comp_Rrp42_subfam"/>
</dbReference>
<evidence type="ECO:0000256" key="6">
    <source>
        <dbReference type="ARBA" id="ARBA00022835"/>
    </source>
</evidence>
<dbReference type="Gene3D" id="3.30.230.70">
    <property type="entry name" value="GHMP Kinase, N-terminal domain"/>
    <property type="match status" value="1"/>
</dbReference>
<dbReference type="SUPFAM" id="SSF54211">
    <property type="entry name" value="Ribosomal protein S5 domain 2-like"/>
    <property type="match status" value="1"/>
</dbReference>
<dbReference type="Proteomes" id="UP000239649">
    <property type="component" value="Unassembled WGS sequence"/>
</dbReference>
<evidence type="ECO:0000256" key="8">
    <source>
        <dbReference type="ARBA" id="ARBA00023242"/>
    </source>
</evidence>